<accession>A0A8S5QL12</accession>
<protein>
    <submittedName>
        <fullName evidence="1">Tail sheath protein</fullName>
    </submittedName>
</protein>
<name>A0A8S5QL12_9CAUD</name>
<dbReference type="EMBL" id="BK015676">
    <property type="protein sequence ID" value="DAE19489.1"/>
    <property type="molecule type" value="Genomic_DNA"/>
</dbReference>
<sequence>MTFPQVQVNQIDLAQGTVNEIERHLLFVSYAPLENYTPGFYTLNTQTDLDKITSSAGDDIRAAMMNAGQNWSASVYFMDSDEKWQDAVKKCQKYGSFEGVVLLEDFADWNEEESGFSLTKSAKEAAALRQELIATYGRWTWFILPVKNPVGGDMTWQQYSAALTQWQTGLVADGVMLVPRLYENLPGVIAGRLCNRLVTIADTPARVLTGSLVSVGNATKDKNGETVTADIVQALDAARYSVPVTYADFEGIYWNDGPLLAAKGSDYQSIRILRIVDKVARQVRLLAIRNIGNRSLNSTPSSVEYHQMQFAKPLRTMAKSTTINGVSFPGEVYSPKEGDIVITWIDSTHVNIYVQARPTECPLVIGVNIMVDLSVQNEA</sequence>
<organism evidence="1">
    <name type="scientific">Myoviridae sp. ctitt1</name>
    <dbReference type="NCBI Taxonomy" id="2825157"/>
    <lineage>
        <taxon>Viruses</taxon>
        <taxon>Duplodnaviria</taxon>
        <taxon>Heunggongvirae</taxon>
        <taxon>Uroviricota</taxon>
        <taxon>Caudoviricetes</taxon>
    </lineage>
</organism>
<dbReference type="Pfam" id="PF10758">
    <property type="entry name" value="DUF2586"/>
    <property type="match status" value="1"/>
</dbReference>
<proteinExistence type="predicted"/>
<evidence type="ECO:0000313" key="1">
    <source>
        <dbReference type="EMBL" id="DAE19489.1"/>
    </source>
</evidence>
<dbReference type="InterPro" id="IPR019694">
    <property type="entry name" value="Phage_HP1_Orf23"/>
</dbReference>
<reference evidence="1" key="1">
    <citation type="journal article" date="2021" name="Proc. Natl. Acad. Sci. U.S.A.">
        <title>A Catalog of Tens of Thousands of Viruses from Human Metagenomes Reveals Hidden Associations with Chronic Diseases.</title>
        <authorList>
            <person name="Tisza M.J."/>
            <person name="Buck C.B."/>
        </authorList>
    </citation>
    <scope>NUCLEOTIDE SEQUENCE</scope>
    <source>
        <strain evidence="1">Ctitt1</strain>
    </source>
</reference>